<evidence type="ECO:0000259" key="6">
    <source>
        <dbReference type="PROSITE" id="PS51714"/>
    </source>
</evidence>
<dbReference type="GO" id="GO:0000479">
    <property type="term" value="P:endonucleolytic cleavage of tricistronic rRNA transcript (SSU-rRNA, 5.8S rRNA, LSU-rRNA)"/>
    <property type="evidence" value="ECO:0007669"/>
    <property type="project" value="TreeGrafter"/>
</dbReference>
<evidence type="ECO:0000256" key="3">
    <source>
        <dbReference type="ARBA" id="ARBA00023242"/>
    </source>
</evidence>
<reference evidence="7 8" key="1">
    <citation type="submission" date="2019-05" db="EMBL/GenBank/DDBJ databases">
        <title>Emergence of the Ug99 lineage of the wheat stem rust pathogen through somatic hybridization.</title>
        <authorList>
            <person name="Li F."/>
            <person name="Upadhyaya N.M."/>
            <person name="Sperschneider J."/>
            <person name="Matny O."/>
            <person name="Nguyen-Phuc H."/>
            <person name="Mago R."/>
            <person name="Raley C."/>
            <person name="Miller M.E."/>
            <person name="Silverstein K.A.T."/>
            <person name="Henningsen E."/>
            <person name="Hirsch C.D."/>
            <person name="Visser B."/>
            <person name="Pretorius Z.A."/>
            <person name="Steffenson B.J."/>
            <person name="Schwessinger B."/>
            <person name="Dodds P.N."/>
            <person name="Figueroa M."/>
        </authorList>
    </citation>
    <scope>NUCLEOTIDE SEQUENCE [LARGE SCALE GENOMIC DNA]</scope>
    <source>
        <strain evidence="7">21-0</strain>
    </source>
</reference>
<dbReference type="Proteomes" id="UP000324748">
    <property type="component" value="Unassembled WGS sequence"/>
</dbReference>
<feature type="compositionally biased region" description="Acidic residues" evidence="5">
    <location>
        <begin position="489"/>
        <end position="498"/>
    </location>
</feature>
<dbReference type="SMART" id="SM00785">
    <property type="entry name" value="AARP2CN"/>
    <property type="match status" value="1"/>
</dbReference>
<dbReference type="Pfam" id="PF22298">
    <property type="entry name" value="Tsr1_G-like"/>
    <property type="match status" value="1"/>
</dbReference>
<sequence length="834" mass="93652">MTATKTAQQQHHHRSTLSQTNKPFKARHATKGSLKQVAKGRLEKDSSTNKSKHASQTGQKANRKNQAKQLQAHKAALQAGCQKVFSGPNPAPRVIAILALSEDVDPLVDVLNPIRSASNLTHPIDPSSRTISFTWPTSSRSSPSLLQFLLIPHRTPLGQVLSTVSASDFLITSLSAVEEVTAWGESTLRAIQALGGPTLGVLGLVSHLESLNGTRETQKTRESLTSFLRYFFPESLLLNRLVSVDRPEEILVAVRSILAKLPNRASNGLPLGWREGRARLVAEKIDWEEGTLKVTGHVRGGRFSANRLVHLPFFGDFRVSMMTMAEDGKVISVRTNEEADDLVSENCPSVGDELMAEQTWPTEEEIASAPAHQQKTAGNKKARRVPVGTSEYQAAWIVDEDGEGLEDDDDEEEEEEDGDIEGDIEFDKSPDQLEQDDDDEDEMEDLKVDNQAGSSKDVHFMDLSDEAEQADLAQYRADRQRERDRAAKEDEEFPDEIDTPLDIPARERFARYRGMKSLRTSEWDPYENLPIDYSKIFAFQGWKSMGRKLAHKANEQEAGAGPGMYITLHIEQFPQSGFEALVSSPQQTLVAFSLLKHEHKYSVMHFTTQRNTEFEGEIKSKDPLIMCAGFRFYEVRPIWSQPSIRASNNVHKFERYLRPGKMNIGSVYMPVTFGSTTPVLVFKQEEDLDLPISFVGNGTLIGSEPQRIIAKRIILTGHPYKVHKKTATIRYMFFNREDIEYFKPIELKTKKGKVGHIKEPLGTHGYFKAKFDGMIDQMDTICLSLYKRCFPKWSTTKLINLDHHLSAVFFNSNHINHCSTGHPSLTSGTMEIDS</sequence>
<evidence type="ECO:0000256" key="5">
    <source>
        <dbReference type="SAM" id="MobiDB-lite"/>
    </source>
</evidence>
<dbReference type="OrthoDB" id="2501453at2759"/>
<dbReference type="SMART" id="SM01362">
    <property type="entry name" value="DUF663"/>
    <property type="match status" value="1"/>
</dbReference>
<dbReference type="GO" id="GO:0000462">
    <property type="term" value="P:maturation of SSU-rRNA from tricistronic rRNA transcript (SSU-rRNA, 5.8S rRNA, LSU-rRNA)"/>
    <property type="evidence" value="ECO:0007669"/>
    <property type="project" value="TreeGrafter"/>
</dbReference>
<name>A0A5B0MLZ3_PUCGR</name>
<dbReference type="InterPro" id="IPR007034">
    <property type="entry name" value="BMS1_TSR1_C"/>
</dbReference>
<dbReference type="AlphaFoldDB" id="A0A5B0MLZ3"/>
<feature type="region of interest" description="Disordered" evidence="5">
    <location>
        <begin position="476"/>
        <end position="498"/>
    </location>
</feature>
<evidence type="ECO:0000256" key="1">
    <source>
        <dbReference type="ARBA" id="ARBA00004604"/>
    </source>
</evidence>
<dbReference type="InterPro" id="IPR039761">
    <property type="entry name" value="Bms1/Tsr1"/>
</dbReference>
<evidence type="ECO:0000313" key="7">
    <source>
        <dbReference type="EMBL" id="KAA1077308.1"/>
    </source>
</evidence>
<keyword evidence="3" id="KW-0539">Nucleus</keyword>
<feature type="domain" description="Bms1-type G" evidence="6">
    <location>
        <begin position="91"/>
        <end position="263"/>
    </location>
</feature>
<feature type="region of interest" description="Disordered" evidence="5">
    <location>
        <begin position="366"/>
        <end position="443"/>
    </location>
</feature>
<dbReference type="Pfam" id="PF04950">
    <property type="entry name" value="RIBIOP_C"/>
    <property type="match status" value="1"/>
</dbReference>
<dbReference type="InterPro" id="IPR030387">
    <property type="entry name" value="G_Bms1/Tsr1_dom"/>
</dbReference>
<accession>A0A5B0MLZ3</accession>
<dbReference type="PANTHER" id="PTHR12858">
    <property type="entry name" value="RIBOSOME BIOGENESIS PROTEIN"/>
    <property type="match status" value="1"/>
</dbReference>
<dbReference type="PROSITE" id="PS51714">
    <property type="entry name" value="G_BMS1"/>
    <property type="match status" value="1"/>
</dbReference>
<evidence type="ECO:0000256" key="2">
    <source>
        <dbReference type="ARBA" id="ARBA00022517"/>
    </source>
</evidence>
<dbReference type="GO" id="GO:0003924">
    <property type="term" value="F:GTPase activity"/>
    <property type="evidence" value="ECO:0007669"/>
    <property type="project" value="TreeGrafter"/>
</dbReference>
<feature type="compositionally biased region" description="Basic and acidic residues" evidence="5">
    <location>
        <begin position="476"/>
        <end position="488"/>
    </location>
</feature>
<organism evidence="7 8">
    <name type="scientific">Puccinia graminis f. sp. tritici</name>
    <dbReference type="NCBI Taxonomy" id="56615"/>
    <lineage>
        <taxon>Eukaryota</taxon>
        <taxon>Fungi</taxon>
        <taxon>Dikarya</taxon>
        <taxon>Basidiomycota</taxon>
        <taxon>Pucciniomycotina</taxon>
        <taxon>Pucciniomycetes</taxon>
        <taxon>Pucciniales</taxon>
        <taxon>Pucciniaceae</taxon>
        <taxon>Puccinia</taxon>
    </lineage>
</organism>
<dbReference type="GO" id="GO:0005525">
    <property type="term" value="F:GTP binding"/>
    <property type="evidence" value="ECO:0007669"/>
    <property type="project" value="TreeGrafter"/>
</dbReference>
<evidence type="ECO:0000256" key="4">
    <source>
        <dbReference type="ARBA" id="ARBA00038288"/>
    </source>
</evidence>
<comment type="subcellular location">
    <subcellularLocation>
        <location evidence="1">Nucleus</location>
        <location evidence="1">Nucleolus</location>
    </subcellularLocation>
</comment>
<keyword evidence="8" id="KW-1185">Reference proteome</keyword>
<dbReference type="PANTHER" id="PTHR12858:SF1">
    <property type="entry name" value="PRE-RRNA-PROCESSING PROTEIN TSR1 HOMOLOG"/>
    <property type="match status" value="1"/>
</dbReference>
<dbReference type="InterPro" id="IPR012948">
    <property type="entry name" value="AARP2CN"/>
</dbReference>
<keyword evidence="2" id="KW-0690">Ribosome biogenesis</keyword>
<feature type="region of interest" description="Disordered" evidence="5">
    <location>
        <begin position="1"/>
        <end position="73"/>
    </location>
</feature>
<feature type="compositionally biased region" description="Acidic residues" evidence="5">
    <location>
        <begin position="433"/>
        <end position="443"/>
    </location>
</feature>
<protein>
    <recommendedName>
        <fullName evidence="6">Bms1-type G domain-containing protein</fullName>
    </recommendedName>
</protein>
<comment type="caution">
    <text evidence="7">The sequence shown here is derived from an EMBL/GenBank/DDBJ whole genome shotgun (WGS) entry which is preliminary data.</text>
</comment>
<dbReference type="GO" id="GO:0034511">
    <property type="term" value="F:U3 snoRNA binding"/>
    <property type="evidence" value="ECO:0007669"/>
    <property type="project" value="TreeGrafter"/>
</dbReference>
<feature type="compositionally biased region" description="Acidic residues" evidence="5">
    <location>
        <begin position="398"/>
        <end position="424"/>
    </location>
</feature>
<dbReference type="EMBL" id="VSWC01000144">
    <property type="protein sequence ID" value="KAA1077308.1"/>
    <property type="molecule type" value="Genomic_DNA"/>
</dbReference>
<proteinExistence type="inferred from homology"/>
<dbReference type="Pfam" id="PF08142">
    <property type="entry name" value="AARP2CN"/>
    <property type="match status" value="1"/>
</dbReference>
<gene>
    <name evidence="7" type="ORF">PGT21_002684</name>
</gene>
<comment type="similarity">
    <text evidence="4">Belongs to the TRAFAC class translation factor GTPase superfamily. Bms1-like GTPase family. TSR1 subfamily.</text>
</comment>
<dbReference type="GO" id="GO:0030688">
    <property type="term" value="C:preribosome, small subunit precursor"/>
    <property type="evidence" value="ECO:0007669"/>
    <property type="project" value="TreeGrafter"/>
</dbReference>
<dbReference type="GO" id="GO:0005730">
    <property type="term" value="C:nucleolus"/>
    <property type="evidence" value="ECO:0007669"/>
    <property type="project" value="UniProtKB-SubCell"/>
</dbReference>
<evidence type="ECO:0000313" key="8">
    <source>
        <dbReference type="Proteomes" id="UP000324748"/>
    </source>
</evidence>